<keyword evidence="2" id="KW-1133">Transmembrane helix</keyword>
<gene>
    <name evidence="3" type="ORF">CAOG_009432</name>
</gene>
<dbReference type="Proteomes" id="UP000008743">
    <property type="component" value="Unassembled WGS sequence"/>
</dbReference>
<sequence>MWGTRHSTRVRIAVILVAAFSLVIGASWILSTPSTVAETLATASGNVPVVSAGPELEAESAAPPTTPPTPTTPPSPQRTYRVSTGNPTPPKNYTYNDVRNNPGLFWLERHPQVCAACTTDELTAENGQQNVSAWISGAELPCFDGIAPWQTEFETSPKCSYRRQLSCSSIRAAESNFAQLEQCLEKKLPRQWLFLAGDSVTRQYIETLYNMLPPSVMVELPLTPPRLAKYMPARLTKDYRNREFLLFGRFLLTYALVGQVGEVSNLNIRTLLNVTSERKDELRQLGSRAPFPSNSRVFSTPDFLMFNTGLWDTQTGVQAFAAKHSQLADMLEQEYQIPASRLGFRSITRVDPLLPQRDPTRTSFHNEILRDLNVAAHAELVLKRGWHFIDASILSDRHDFARDGFHPDNFGRCDMVDLVLAFLCSDTFQPETEA</sequence>
<dbReference type="PhylomeDB" id="A0A0D2X144"/>
<dbReference type="SUPFAM" id="SSF52266">
    <property type="entry name" value="SGNH hydrolase"/>
    <property type="match status" value="1"/>
</dbReference>
<dbReference type="EMBL" id="KE346361">
    <property type="protein sequence ID" value="KJE90164.1"/>
    <property type="molecule type" value="Genomic_DNA"/>
</dbReference>
<reference evidence="4" key="1">
    <citation type="submission" date="2011-02" db="EMBL/GenBank/DDBJ databases">
        <title>The Genome Sequence of Capsaspora owczarzaki ATCC 30864.</title>
        <authorList>
            <person name="Russ C."/>
            <person name="Cuomo C."/>
            <person name="Burger G."/>
            <person name="Gray M.W."/>
            <person name="Holland P.W.H."/>
            <person name="King N."/>
            <person name="Lang F.B.F."/>
            <person name="Roger A.J."/>
            <person name="Ruiz-Trillo I."/>
            <person name="Young S.K."/>
            <person name="Zeng Q."/>
            <person name="Gargeya S."/>
            <person name="Alvarado L."/>
            <person name="Berlin A."/>
            <person name="Chapman S.B."/>
            <person name="Chen Z."/>
            <person name="Freedman E."/>
            <person name="Gellesch M."/>
            <person name="Goldberg J."/>
            <person name="Griggs A."/>
            <person name="Gujja S."/>
            <person name="Heilman E."/>
            <person name="Heiman D."/>
            <person name="Howarth C."/>
            <person name="Mehta T."/>
            <person name="Neiman D."/>
            <person name="Pearson M."/>
            <person name="Roberts A."/>
            <person name="Saif S."/>
            <person name="Shea T."/>
            <person name="Shenoy N."/>
            <person name="Sisk P."/>
            <person name="Stolte C."/>
            <person name="Sykes S."/>
            <person name="White J."/>
            <person name="Yandava C."/>
            <person name="Haas B."/>
            <person name="Nusbaum C."/>
            <person name="Birren B."/>
        </authorList>
    </citation>
    <scope>NUCLEOTIDE SEQUENCE</scope>
    <source>
        <strain evidence="4">ATCC 30864</strain>
    </source>
</reference>
<feature type="region of interest" description="Disordered" evidence="1">
    <location>
        <begin position="56"/>
        <end position="94"/>
    </location>
</feature>
<evidence type="ECO:0000313" key="4">
    <source>
        <dbReference type="Proteomes" id="UP000008743"/>
    </source>
</evidence>
<proteinExistence type="predicted"/>
<evidence type="ECO:0000313" key="3">
    <source>
        <dbReference type="EMBL" id="KJE90164.1"/>
    </source>
</evidence>
<feature type="compositionally biased region" description="Pro residues" evidence="1">
    <location>
        <begin position="64"/>
        <end position="76"/>
    </location>
</feature>
<name>A0A0D2X144_CAPO3</name>
<keyword evidence="4" id="KW-1185">Reference proteome</keyword>
<accession>A0A0D2X144</accession>
<evidence type="ECO:0000256" key="1">
    <source>
        <dbReference type="SAM" id="MobiDB-lite"/>
    </source>
</evidence>
<keyword evidence="2" id="KW-0472">Membrane</keyword>
<feature type="compositionally biased region" description="Polar residues" evidence="1">
    <location>
        <begin position="77"/>
        <end position="94"/>
    </location>
</feature>
<evidence type="ECO:0000256" key="2">
    <source>
        <dbReference type="SAM" id="Phobius"/>
    </source>
</evidence>
<keyword evidence="2" id="KW-0812">Transmembrane</keyword>
<dbReference type="AlphaFoldDB" id="A0A0D2X144"/>
<protein>
    <submittedName>
        <fullName evidence="3">Uncharacterized protein</fullName>
    </submittedName>
</protein>
<feature type="transmembrane region" description="Helical" evidence="2">
    <location>
        <begin position="12"/>
        <end position="30"/>
    </location>
</feature>
<dbReference type="InParanoid" id="A0A0D2X144"/>
<organism evidence="3 4">
    <name type="scientific">Capsaspora owczarzaki (strain ATCC 30864)</name>
    <dbReference type="NCBI Taxonomy" id="595528"/>
    <lineage>
        <taxon>Eukaryota</taxon>
        <taxon>Filasterea</taxon>
        <taxon>Capsaspora</taxon>
    </lineage>
</organism>